<keyword evidence="3" id="KW-0411">Iron-sulfur</keyword>
<comment type="caution">
    <text evidence="5">The sequence shown here is derived from an EMBL/GenBank/DDBJ whole genome shotgun (WGS) entry which is preliminary data.</text>
</comment>
<dbReference type="PROSITE" id="PS51379">
    <property type="entry name" value="4FE4S_FER_2"/>
    <property type="match status" value="2"/>
</dbReference>
<evidence type="ECO:0000256" key="1">
    <source>
        <dbReference type="ARBA" id="ARBA00022723"/>
    </source>
</evidence>
<dbReference type="InterPro" id="IPR017896">
    <property type="entry name" value="4Fe4S_Fe-S-bd"/>
</dbReference>
<protein>
    <submittedName>
        <fullName evidence="5">Electron transport complex subunit RsxB</fullName>
    </submittedName>
</protein>
<dbReference type="SUPFAM" id="SSF54862">
    <property type="entry name" value="4Fe-4S ferredoxins"/>
    <property type="match status" value="1"/>
</dbReference>
<dbReference type="InterPro" id="IPR017900">
    <property type="entry name" value="4Fe4S_Fe_S_CS"/>
</dbReference>
<keyword evidence="2" id="KW-0408">Iron</keyword>
<feature type="domain" description="4Fe-4S ferredoxin-type" evidence="4">
    <location>
        <begin position="71"/>
        <end position="99"/>
    </location>
</feature>
<dbReference type="PROSITE" id="PS00198">
    <property type="entry name" value="4FE4S_FER_1"/>
    <property type="match status" value="2"/>
</dbReference>
<proteinExistence type="predicted"/>
<dbReference type="Pfam" id="PF13187">
    <property type="entry name" value="Fer4_9"/>
    <property type="match status" value="1"/>
</dbReference>
<evidence type="ECO:0000259" key="4">
    <source>
        <dbReference type="PROSITE" id="PS51379"/>
    </source>
</evidence>
<gene>
    <name evidence="5" type="primary">rsxB_3</name>
    <name evidence="5" type="ORF">CLORY_42820</name>
</gene>
<evidence type="ECO:0000313" key="5">
    <source>
        <dbReference type="EMBL" id="OPJ56569.1"/>
    </source>
</evidence>
<keyword evidence="1" id="KW-0479">Metal-binding</keyword>
<dbReference type="EMBL" id="MZGV01000096">
    <property type="protein sequence ID" value="OPJ56569.1"/>
    <property type="molecule type" value="Genomic_DNA"/>
</dbReference>
<accession>A0A1V4I9F5</accession>
<dbReference type="NCBIfam" id="NF038196">
    <property type="entry name" value="ferrodoxin_EFR1"/>
    <property type="match status" value="1"/>
</dbReference>
<evidence type="ECO:0000313" key="6">
    <source>
        <dbReference type="Proteomes" id="UP000190080"/>
    </source>
</evidence>
<sequence length="148" mass="17325">MPGNNIVYYKSDTEDKQNEKISMFEKRLNKIISVINKKISTPIEKGSFSQCFFGTKILYRLLIRSFSSYDKQLLVNSDCTGCSICERVCPVANISMKDNKPVWHHRCEQCVACLNLCPRQAIQYRKITVGKKRYRNPFIKINELYRKD</sequence>
<reference evidence="5 6" key="1">
    <citation type="submission" date="2017-03" db="EMBL/GenBank/DDBJ databases">
        <title>Genome sequence of Clostridium oryzae DSM 28571.</title>
        <authorList>
            <person name="Poehlein A."/>
            <person name="Daniel R."/>
        </authorList>
    </citation>
    <scope>NUCLEOTIDE SEQUENCE [LARGE SCALE GENOMIC DNA]</scope>
    <source>
        <strain evidence="5 6">DSM 28571</strain>
    </source>
</reference>
<evidence type="ECO:0000256" key="2">
    <source>
        <dbReference type="ARBA" id="ARBA00023004"/>
    </source>
</evidence>
<dbReference type="GO" id="GO:0046872">
    <property type="term" value="F:metal ion binding"/>
    <property type="evidence" value="ECO:0007669"/>
    <property type="project" value="UniProtKB-KW"/>
</dbReference>
<organism evidence="5 6">
    <name type="scientific">Clostridium oryzae</name>
    <dbReference type="NCBI Taxonomy" id="1450648"/>
    <lineage>
        <taxon>Bacteria</taxon>
        <taxon>Bacillati</taxon>
        <taxon>Bacillota</taxon>
        <taxon>Clostridia</taxon>
        <taxon>Eubacteriales</taxon>
        <taxon>Clostridiaceae</taxon>
        <taxon>Clostridium</taxon>
    </lineage>
</organism>
<dbReference type="InterPro" id="IPR047964">
    <property type="entry name" value="EFR1-like"/>
</dbReference>
<dbReference type="AlphaFoldDB" id="A0A1V4I9F5"/>
<dbReference type="Proteomes" id="UP000190080">
    <property type="component" value="Unassembled WGS sequence"/>
</dbReference>
<keyword evidence="6" id="KW-1185">Reference proteome</keyword>
<feature type="domain" description="4Fe-4S ferredoxin-type" evidence="4">
    <location>
        <begin position="100"/>
        <end position="127"/>
    </location>
</feature>
<dbReference type="STRING" id="1450648.CLORY_42820"/>
<evidence type="ECO:0000256" key="3">
    <source>
        <dbReference type="ARBA" id="ARBA00023014"/>
    </source>
</evidence>
<name>A0A1V4I9F5_9CLOT</name>
<dbReference type="GO" id="GO:0051536">
    <property type="term" value="F:iron-sulfur cluster binding"/>
    <property type="evidence" value="ECO:0007669"/>
    <property type="project" value="UniProtKB-KW"/>
</dbReference>
<dbReference type="Gene3D" id="3.30.70.20">
    <property type="match status" value="1"/>
</dbReference>